<reference evidence="1 2" key="1">
    <citation type="submission" date="2014-01" db="EMBL/GenBank/DDBJ databases">
        <authorList>
            <person name="Zelazny A."/>
            <person name="Olivier K."/>
            <person name="Sampaio E.P."/>
            <person name="Holland S.M."/>
            <person name="Tallon L.J."/>
            <person name="Sadzewicz L.K."/>
            <person name="Sengamalay N."/>
            <person name="Fraser C.M."/>
            <person name="Hine E."/>
            <person name="Shefchek K.A."/>
            <person name="Das S.P."/>
            <person name="Shallom S.J."/>
            <person name="Agrawal S."/>
            <person name="Tettelin H."/>
        </authorList>
    </citation>
    <scope>NUCLEOTIDE SEQUENCE [LARGE SCALE GENOMIC DNA]</scope>
    <source>
        <strain evidence="1 2">MAB_030201_1075</strain>
    </source>
</reference>
<accession>A0A829PLK4</accession>
<dbReference type="Gene3D" id="3.40.1000.10">
    <property type="entry name" value="Mog1/PsbP, alpha/beta/alpha sandwich"/>
    <property type="match status" value="1"/>
</dbReference>
<evidence type="ECO:0000313" key="1">
    <source>
        <dbReference type="EMBL" id="ETZ87917.1"/>
    </source>
</evidence>
<evidence type="ECO:0008006" key="3">
    <source>
        <dbReference type="Google" id="ProtNLM"/>
    </source>
</evidence>
<name>A0A829PLK4_9MYCO</name>
<protein>
    <recommendedName>
        <fullName evidence="3">Lipoprotein LpqN</fullName>
    </recommendedName>
</protein>
<dbReference type="AlphaFoldDB" id="A0A829PLK4"/>
<organism evidence="1 2">
    <name type="scientific">Mycobacteroides abscessus MAB_030201_1075</name>
    <dbReference type="NCBI Taxonomy" id="1335410"/>
    <lineage>
        <taxon>Bacteria</taxon>
        <taxon>Bacillati</taxon>
        <taxon>Actinomycetota</taxon>
        <taxon>Actinomycetes</taxon>
        <taxon>Mycobacteriales</taxon>
        <taxon>Mycobacteriaceae</taxon>
        <taxon>Mycobacteroides</taxon>
        <taxon>Mycobacteroides abscessus</taxon>
    </lineage>
</organism>
<gene>
    <name evidence="1" type="ORF">L829_1472</name>
</gene>
<proteinExistence type="predicted"/>
<dbReference type="Proteomes" id="UP000019854">
    <property type="component" value="Unassembled WGS sequence"/>
</dbReference>
<comment type="caution">
    <text evidence="1">The sequence shown here is derived from an EMBL/GenBank/DDBJ whole genome shotgun (WGS) entry which is preliminary data.</text>
</comment>
<sequence>MNSDVIRGVVFSKSLTANDFTPTAVVTVADVTVGTASLEQALEIERGGIVQNGVDIQSETSGTICGYPAKTINYPIEGRPGSTLIVAAEHDRHIWTATVTIQTAAGDNPTYIADKQTIFSGFQVAFPEH</sequence>
<dbReference type="EMBL" id="JAOX01000001">
    <property type="protein sequence ID" value="ETZ87917.1"/>
    <property type="molecule type" value="Genomic_DNA"/>
</dbReference>
<evidence type="ECO:0000313" key="2">
    <source>
        <dbReference type="Proteomes" id="UP000019854"/>
    </source>
</evidence>